<dbReference type="RefSeq" id="WP_069634840.1">
    <property type="nucleotide sequence ID" value="NZ_JXKZ01000015.1"/>
</dbReference>
<accession>A0A1E5GUS9</accession>
<evidence type="ECO:0000313" key="1">
    <source>
        <dbReference type="EMBL" id="OEG16387.1"/>
    </source>
</evidence>
<name>A0A1E5GUS9_9ENTE</name>
<protein>
    <submittedName>
        <fullName evidence="1">Uncharacterized protein</fullName>
    </submittedName>
</protein>
<keyword evidence="2" id="KW-1185">Reference proteome</keyword>
<gene>
    <name evidence="1" type="ORF">BCR23_05715</name>
</gene>
<reference evidence="2" key="1">
    <citation type="submission" date="2016-09" db="EMBL/GenBank/DDBJ databases">
        <authorList>
            <person name="Gulvik C.A."/>
        </authorList>
    </citation>
    <scope>NUCLEOTIDE SEQUENCE [LARGE SCALE GENOMIC DNA]</scope>
    <source>
        <strain evidence="2">LMG 26306</strain>
    </source>
</reference>
<comment type="caution">
    <text evidence="1">The sequence shown here is derived from an EMBL/GenBank/DDBJ whole genome shotgun (WGS) entry which is preliminary data.</text>
</comment>
<proteinExistence type="predicted"/>
<organism evidence="1 2">
    <name type="scientific">Enterococcus quebecensis</name>
    <dbReference type="NCBI Taxonomy" id="903983"/>
    <lineage>
        <taxon>Bacteria</taxon>
        <taxon>Bacillati</taxon>
        <taxon>Bacillota</taxon>
        <taxon>Bacilli</taxon>
        <taxon>Lactobacillales</taxon>
        <taxon>Enterococcaceae</taxon>
        <taxon>Enterococcus</taxon>
    </lineage>
</organism>
<sequence length="66" mass="7508">MAAFEEEKNSTSSYKEAAKIFLSHHLPFDMDVIECVTNENIDVTRKNAQAIVNFVFSVKKGKTDIR</sequence>
<evidence type="ECO:0000313" key="2">
    <source>
        <dbReference type="Proteomes" id="UP000094764"/>
    </source>
</evidence>
<dbReference type="EMBL" id="MIKB01000013">
    <property type="protein sequence ID" value="OEG16387.1"/>
    <property type="molecule type" value="Genomic_DNA"/>
</dbReference>
<dbReference type="AlphaFoldDB" id="A0A1E5GUS9"/>
<dbReference type="OrthoDB" id="9890619at2"/>
<dbReference type="Proteomes" id="UP000094764">
    <property type="component" value="Unassembled WGS sequence"/>
</dbReference>